<proteinExistence type="predicted"/>
<dbReference type="Gene3D" id="1.20.120.20">
    <property type="entry name" value="Apolipoprotein"/>
    <property type="match status" value="1"/>
</dbReference>
<feature type="compositionally biased region" description="Acidic residues" evidence="1">
    <location>
        <begin position="158"/>
        <end position="173"/>
    </location>
</feature>
<protein>
    <submittedName>
        <fullName evidence="4">PRC-barrel protein</fullName>
    </submittedName>
</protein>
<keyword evidence="2" id="KW-0732">Signal</keyword>
<dbReference type="Pfam" id="PF05239">
    <property type="entry name" value="PRC"/>
    <property type="match status" value="1"/>
</dbReference>
<feature type="chain" id="PRO_5010552407" evidence="2">
    <location>
        <begin position="22"/>
        <end position="272"/>
    </location>
</feature>
<feature type="domain" description="PRC-barrel" evidence="3">
    <location>
        <begin position="199"/>
        <end position="241"/>
    </location>
</feature>
<dbReference type="SUPFAM" id="SSF50346">
    <property type="entry name" value="PRC-barrel domain"/>
    <property type="match status" value="1"/>
</dbReference>
<organism evidence="4 5">
    <name type="scientific">Salipiger profundus</name>
    <dbReference type="NCBI Taxonomy" id="1229727"/>
    <lineage>
        <taxon>Bacteria</taxon>
        <taxon>Pseudomonadati</taxon>
        <taxon>Pseudomonadota</taxon>
        <taxon>Alphaproteobacteria</taxon>
        <taxon>Rhodobacterales</taxon>
        <taxon>Roseobacteraceae</taxon>
        <taxon>Salipiger</taxon>
    </lineage>
</organism>
<dbReference type="Gene3D" id="2.30.30.240">
    <property type="entry name" value="PRC-barrel domain"/>
    <property type="match status" value="1"/>
</dbReference>
<feature type="region of interest" description="Disordered" evidence="1">
    <location>
        <begin position="57"/>
        <end position="104"/>
    </location>
</feature>
<dbReference type="InterPro" id="IPR027275">
    <property type="entry name" value="PRC-brl_dom"/>
</dbReference>
<gene>
    <name evidence="4" type="ORF">Ga0080559_TMP4260</name>
</gene>
<dbReference type="EMBL" id="CP014796">
    <property type="protein sequence ID" value="APX25056.1"/>
    <property type="molecule type" value="Genomic_DNA"/>
</dbReference>
<dbReference type="STRING" id="1229727.Ga0080559_TMP4260"/>
<evidence type="ECO:0000313" key="5">
    <source>
        <dbReference type="Proteomes" id="UP000186559"/>
    </source>
</evidence>
<dbReference type="InterPro" id="IPR011033">
    <property type="entry name" value="PRC_barrel-like_sf"/>
</dbReference>
<feature type="signal peptide" evidence="2">
    <location>
        <begin position="1"/>
        <end position="21"/>
    </location>
</feature>
<evidence type="ECO:0000259" key="3">
    <source>
        <dbReference type="Pfam" id="PF05239"/>
    </source>
</evidence>
<evidence type="ECO:0000313" key="4">
    <source>
        <dbReference type="EMBL" id="APX25056.1"/>
    </source>
</evidence>
<dbReference type="SUPFAM" id="SSF58113">
    <property type="entry name" value="Apolipoprotein A-I"/>
    <property type="match status" value="1"/>
</dbReference>
<feature type="region of interest" description="Disordered" evidence="1">
    <location>
        <begin position="145"/>
        <end position="188"/>
    </location>
</feature>
<dbReference type="Proteomes" id="UP000186559">
    <property type="component" value="Chromosome"/>
</dbReference>
<reference evidence="4 5" key="1">
    <citation type="submission" date="2016-03" db="EMBL/GenBank/DDBJ databases">
        <title>Deep-sea bacteria in the southern Pacific.</title>
        <authorList>
            <person name="Tang K."/>
        </authorList>
    </citation>
    <scope>NUCLEOTIDE SEQUENCE [LARGE SCALE GENOMIC DNA]</scope>
    <source>
        <strain evidence="4 5">JLT2016</strain>
    </source>
</reference>
<sequence precursor="true">MNRLTMTAAAIAITAGTTAWADNHGDSMENAEQNMEQAGEQMEQAAENTGDAIEQGAENAAQSAENTAEQAGEEMQQAADEAGQEMEQAGEEMQQAADEAGNEMEQTANNAEDVMFPNNYDGLIRARDIIGGTVYAIDADGEAAGMEDGEEQANASDENAEETEMAASDDSDTMSDGTEMASSGGEMQQYDSVSDEWDNVGEIEDIVMNADGSFEGIVAEVGGFLDIGDKHIHISMTDVQLIPVDDVSYAIVTNYTRDQLMEMEDVDESFMN</sequence>
<dbReference type="AlphaFoldDB" id="A0A1U7DAF3"/>
<evidence type="ECO:0000256" key="2">
    <source>
        <dbReference type="SAM" id="SignalP"/>
    </source>
</evidence>
<feature type="compositionally biased region" description="Low complexity" evidence="1">
    <location>
        <begin position="68"/>
        <end position="81"/>
    </location>
</feature>
<evidence type="ECO:0000256" key="1">
    <source>
        <dbReference type="SAM" id="MobiDB-lite"/>
    </source>
</evidence>
<dbReference type="RefSeq" id="WP_017468217.1">
    <property type="nucleotide sequence ID" value="NZ_BMEW01000006.1"/>
</dbReference>
<accession>A0A1U7DAF3</accession>
<dbReference type="OrthoDB" id="6158291at2"/>
<dbReference type="KEGG" id="tpro:Ga0080559_TMP4260"/>
<keyword evidence="5" id="KW-1185">Reference proteome</keyword>
<name>A0A1U7DAF3_9RHOB</name>